<sequence>MSLYEKLPNDLLIAFYVEINNNINKGILSVAMREELELIKVVALKRNISLEEAS</sequence>
<name>A0A7S7L9X9_9BACI</name>
<evidence type="ECO:0000313" key="2">
    <source>
        <dbReference type="Proteomes" id="UP000180175"/>
    </source>
</evidence>
<organism evidence="1 2">
    <name type="scientific">Anaerobacillus isosaccharinicus</name>
    <dbReference type="NCBI Taxonomy" id="1532552"/>
    <lineage>
        <taxon>Bacteria</taxon>
        <taxon>Bacillati</taxon>
        <taxon>Bacillota</taxon>
        <taxon>Bacilli</taxon>
        <taxon>Bacillales</taxon>
        <taxon>Bacillaceae</taxon>
        <taxon>Anaerobacillus</taxon>
    </lineage>
</organism>
<gene>
    <name evidence="1" type="ORF">AWH56_005140</name>
</gene>
<dbReference type="Proteomes" id="UP000180175">
    <property type="component" value="Chromosome"/>
</dbReference>
<keyword evidence="2" id="KW-1185">Reference proteome</keyword>
<proteinExistence type="predicted"/>
<dbReference type="RefSeq" id="WP_169824311.1">
    <property type="nucleotide sequence ID" value="NZ_CP063356.2"/>
</dbReference>
<dbReference type="EMBL" id="CP063356">
    <property type="protein sequence ID" value="QOY37031.1"/>
    <property type="molecule type" value="Genomic_DNA"/>
</dbReference>
<protein>
    <submittedName>
        <fullName evidence="1">Uncharacterized protein</fullName>
    </submittedName>
</protein>
<reference evidence="1 2" key="1">
    <citation type="journal article" date="2017" name="Genome Announc.">
        <title>Draft Genome Sequences of Four Alkaliphilic Bacteria Belonging to the Anaerobacillus Genus.</title>
        <authorList>
            <person name="Bassil N.M."/>
            <person name="Lloyd J.R."/>
        </authorList>
    </citation>
    <scope>NUCLEOTIDE SEQUENCE [LARGE SCALE GENOMIC DNA]</scope>
    <source>
        <strain evidence="1 2">NB2006</strain>
    </source>
</reference>
<dbReference type="KEGG" id="aia:AWH56_005140"/>
<accession>A0A7S7L9X9</accession>
<reference evidence="1 2" key="2">
    <citation type="journal article" date="2019" name="Int. J. Syst. Evol. Microbiol.">
        <title>Anaerobacillus isosaccharinicus sp. nov., an alkaliphilic bacterium which degrades isosaccharinic acid.</title>
        <authorList>
            <person name="Bassil N.M."/>
            <person name="Lloyd J.R."/>
        </authorList>
    </citation>
    <scope>NUCLEOTIDE SEQUENCE [LARGE SCALE GENOMIC DNA]</scope>
    <source>
        <strain evidence="1 2">NB2006</strain>
    </source>
</reference>
<evidence type="ECO:0000313" key="1">
    <source>
        <dbReference type="EMBL" id="QOY37031.1"/>
    </source>
</evidence>
<dbReference type="AlphaFoldDB" id="A0A7S7L9X9"/>